<dbReference type="InterPro" id="IPR002209">
    <property type="entry name" value="Fibroblast_GF_fam"/>
</dbReference>
<name>A0A3P8ZNP8_ESOLU</name>
<proteinExistence type="inferred from homology"/>
<dbReference type="Bgee" id="ENSELUG00000007430">
    <property type="expression patterns" value="Expressed in stomach and 1 other cell type or tissue"/>
</dbReference>
<keyword evidence="4" id="KW-1185">Reference proteome</keyword>
<dbReference type="PRINTS" id="PR00262">
    <property type="entry name" value="IL1HBGF"/>
</dbReference>
<feature type="signal peptide" evidence="2">
    <location>
        <begin position="1"/>
        <end position="20"/>
    </location>
</feature>
<dbReference type="SUPFAM" id="SSF50353">
    <property type="entry name" value="Cytokine"/>
    <property type="match status" value="1"/>
</dbReference>
<reference evidence="3" key="4">
    <citation type="submission" date="2025-09" db="UniProtKB">
        <authorList>
            <consortium name="Ensembl"/>
        </authorList>
    </citation>
    <scope>IDENTIFICATION</scope>
</reference>
<dbReference type="RefSeq" id="XP_019901991.1">
    <property type="nucleotide sequence ID" value="XM_020046432.1"/>
</dbReference>
<dbReference type="GeneID" id="109615792"/>
<reference evidence="3" key="3">
    <citation type="submission" date="2025-08" db="UniProtKB">
        <authorList>
            <consortium name="Ensembl"/>
        </authorList>
    </citation>
    <scope>IDENTIFICATION</scope>
</reference>
<dbReference type="PROSITE" id="PS00247">
    <property type="entry name" value="HBGF_FGF"/>
    <property type="match status" value="1"/>
</dbReference>
<dbReference type="PANTHER" id="PTHR11486">
    <property type="entry name" value="FIBROBLAST GROWTH FACTOR"/>
    <property type="match status" value="1"/>
</dbReference>
<dbReference type="OrthoDB" id="5987799at2759"/>
<dbReference type="AlphaFoldDB" id="A0A3P8ZNP8"/>
<accession>A0A3P8ZNP8</accession>
<dbReference type="InterPro" id="IPR008996">
    <property type="entry name" value="IL1/FGF"/>
</dbReference>
<dbReference type="CTD" id="26291"/>
<protein>
    <recommendedName>
        <fullName evidence="2">Fibroblast growth factor</fullName>
        <shortName evidence="2">FGF</shortName>
    </recommendedName>
</protein>
<evidence type="ECO:0000313" key="3">
    <source>
        <dbReference type="Ensembl" id="ENSELUP00000030285.1"/>
    </source>
</evidence>
<dbReference type="GeneTree" id="ENSGT00940000167425"/>
<dbReference type="InParanoid" id="A0A3P8ZNP8"/>
<dbReference type="GO" id="GO:0008083">
    <property type="term" value="F:growth factor activity"/>
    <property type="evidence" value="ECO:0007669"/>
    <property type="project" value="InterPro"/>
</dbReference>
<dbReference type="Ensembl" id="ENSELUT00000008724.3">
    <property type="protein sequence ID" value="ENSELUP00000030285.1"/>
    <property type="gene ID" value="ENSELUG00000007430.3"/>
</dbReference>
<dbReference type="Proteomes" id="UP000265140">
    <property type="component" value="Chromosome 5"/>
</dbReference>
<evidence type="ECO:0000313" key="4">
    <source>
        <dbReference type="Proteomes" id="UP000265140"/>
    </source>
</evidence>
<dbReference type="KEGG" id="els:109615792"/>
<keyword evidence="2" id="KW-0732">Signal</keyword>
<dbReference type="CDD" id="cd23310">
    <property type="entry name" value="beta-trefoil_FGF19-like"/>
    <property type="match status" value="1"/>
</dbReference>
<dbReference type="Pfam" id="PF00167">
    <property type="entry name" value="FGF"/>
    <property type="match status" value="1"/>
</dbReference>
<reference evidence="3" key="2">
    <citation type="submission" date="2020-02" db="EMBL/GenBank/DDBJ databases">
        <title>Esox lucius (northern pike) genome, fEsoLuc1, primary haplotype.</title>
        <authorList>
            <person name="Myers G."/>
            <person name="Karagic N."/>
            <person name="Meyer A."/>
            <person name="Pippel M."/>
            <person name="Reichard M."/>
            <person name="Winkler S."/>
            <person name="Tracey A."/>
            <person name="Sims Y."/>
            <person name="Howe K."/>
            <person name="Rhie A."/>
            <person name="Formenti G."/>
            <person name="Durbin R."/>
            <person name="Fedrigo O."/>
            <person name="Jarvis E.D."/>
        </authorList>
    </citation>
    <scope>NUCLEOTIDE SEQUENCE [LARGE SCALE GENOMIC DNA]</scope>
</reference>
<dbReference type="SMART" id="SM00442">
    <property type="entry name" value="FGF"/>
    <property type="match status" value="1"/>
</dbReference>
<evidence type="ECO:0000256" key="1">
    <source>
        <dbReference type="ARBA" id="ARBA00007936"/>
    </source>
</evidence>
<feature type="chain" id="PRO_5017849925" description="Fibroblast growth factor" evidence="2">
    <location>
        <begin position="21"/>
        <end position="204"/>
    </location>
</feature>
<evidence type="ECO:0000256" key="2">
    <source>
        <dbReference type="RuleBase" id="RU049442"/>
    </source>
</evidence>
<dbReference type="STRING" id="8010.ENSELUP00000030285"/>
<sequence>MCEHISMLSFSLFLLPSSLSFYIPDSNPVLPYNDQVRERHLYTDNERRGLFLEITPDGRVTGSSVQTPLSVLELKSVQVGLTVIKGVSSSLYLCIDSSGQLRGQSLYTEADCTFRELLLADGYTRFLSSHHQLPVSLSSKVSTEQNGLPFSRFLPMRSDLLSGSLTENTAENQQKSQLQLNMGSDDPLRMVLTGVYSPQFSMER</sequence>
<reference evidence="4" key="1">
    <citation type="journal article" date="2014" name="PLoS ONE">
        <title>The genome and linkage map of the northern pike (Esox lucius): conserved synteny revealed between the salmonid sister group and the Neoteleostei.</title>
        <authorList>
            <person name="Rondeau E.B."/>
            <person name="Minkley D.R."/>
            <person name="Leong J.S."/>
            <person name="Messmer A.M."/>
            <person name="Jantzen J.R."/>
            <person name="von Schalburg K.R."/>
            <person name="Lemon C."/>
            <person name="Bird N.H."/>
            <person name="Koop B.F."/>
        </authorList>
    </citation>
    <scope>NUCLEOTIDE SEQUENCE</scope>
</reference>
<dbReference type="OMA" id="EEACNFH"/>
<organism evidence="3 4">
    <name type="scientific">Esox lucius</name>
    <name type="common">Northern pike</name>
    <dbReference type="NCBI Taxonomy" id="8010"/>
    <lineage>
        <taxon>Eukaryota</taxon>
        <taxon>Metazoa</taxon>
        <taxon>Chordata</taxon>
        <taxon>Craniata</taxon>
        <taxon>Vertebrata</taxon>
        <taxon>Euteleostomi</taxon>
        <taxon>Actinopterygii</taxon>
        <taxon>Neopterygii</taxon>
        <taxon>Teleostei</taxon>
        <taxon>Protacanthopterygii</taxon>
        <taxon>Esociformes</taxon>
        <taxon>Esocidae</taxon>
        <taxon>Esox</taxon>
    </lineage>
</organism>
<comment type="similarity">
    <text evidence="1 2">Belongs to the heparin-binding growth factors family.</text>
</comment>
<dbReference type="Gene3D" id="2.80.10.50">
    <property type="match status" value="1"/>
</dbReference>